<feature type="transmembrane region" description="Helical" evidence="15">
    <location>
        <begin position="70"/>
        <end position="95"/>
    </location>
</feature>
<dbReference type="GeneTree" id="ENSGT00390000010003"/>
<dbReference type="OrthoDB" id="18577at2759"/>
<feature type="transmembrane region" description="Helical" evidence="15">
    <location>
        <begin position="127"/>
        <end position="149"/>
    </location>
</feature>
<dbReference type="InterPro" id="IPR034804">
    <property type="entry name" value="SQR/QFR_C/D"/>
</dbReference>
<evidence type="ECO:0000256" key="15">
    <source>
        <dbReference type="RuleBase" id="RU364031"/>
    </source>
</evidence>
<protein>
    <recommendedName>
        <fullName evidence="15">Succinate dehydrogenase [ubiquinone] cytochrome b small subunit</fullName>
    </recommendedName>
</protein>
<reference evidence="17" key="1">
    <citation type="journal article" date="2002" name="Science">
        <title>The draft genome of Ciona intestinalis: insights into chordate and vertebrate origins.</title>
        <authorList>
            <person name="Dehal P."/>
            <person name="Satou Y."/>
            <person name="Campbell R.K."/>
            <person name="Chapman J."/>
            <person name="Degnan B."/>
            <person name="De Tomaso A."/>
            <person name="Davidson B."/>
            <person name="Di Gregorio A."/>
            <person name="Gelpke M."/>
            <person name="Goodstein D.M."/>
            <person name="Harafuji N."/>
            <person name="Hastings K.E."/>
            <person name="Ho I."/>
            <person name="Hotta K."/>
            <person name="Huang W."/>
            <person name="Kawashima T."/>
            <person name="Lemaire P."/>
            <person name="Martinez D."/>
            <person name="Meinertzhagen I.A."/>
            <person name="Necula S."/>
            <person name="Nonaka M."/>
            <person name="Putnam N."/>
            <person name="Rash S."/>
            <person name="Saiga H."/>
            <person name="Satake M."/>
            <person name="Terry A."/>
            <person name="Yamada L."/>
            <person name="Wang H.G."/>
            <person name="Awazu S."/>
            <person name="Azumi K."/>
            <person name="Boore J."/>
            <person name="Branno M."/>
            <person name="Chin-Bow S."/>
            <person name="DeSantis R."/>
            <person name="Doyle S."/>
            <person name="Francino P."/>
            <person name="Keys D.N."/>
            <person name="Haga S."/>
            <person name="Hayashi H."/>
            <person name="Hino K."/>
            <person name="Imai K.S."/>
            <person name="Inaba K."/>
            <person name="Kano S."/>
            <person name="Kobayashi K."/>
            <person name="Kobayashi M."/>
            <person name="Lee B.I."/>
            <person name="Makabe K.W."/>
            <person name="Manohar C."/>
            <person name="Matassi G."/>
            <person name="Medina M."/>
            <person name="Mochizuki Y."/>
            <person name="Mount S."/>
            <person name="Morishita T."/>
            <person name="Miura S."/>
            <person name="Nakayama A."/>
            <person name="Nishizaka S."/>
            <person name="Nomoto H."/>
            <person name="Ohta F."/>
            <person name="Oishi K."/>
            <person name="Rigoutsos I."/>
            <person name="Sano M."/>
            <person name="Sasaki A."/>
            <person name="Sasakura Y."/>
            <person name="Shoguchi E."/>
            <person name="Shin-i T."/>
            <person name="Spagnuolo A."/>
            <person name="Stainier D."/>
            <person name="Suzuki M.M."/>
            <person name="Tassy O."/>
            <person name="Takatori N."/>
            <person name="Tokuoka M."/>
            <person name="Yagi K."/>
            <person name="Yoshizaki F."/>
            <person name="Wada S."/>
            <person name="Zhang C."/>
            <person name="Hyatt P.D."/>
            <person name="Larimer F."/>
            <person name="Detter C."/>
            <person name="Doggett N."/>
            <person name="Glavina T."/>
            <person name="Hawkins T."/>
            <person name="Richardson P."/>
            <person name="Lucas S."/>
            <person name="Kohara Y."/>
            <person name="Levine M."/>
            <person name="Satoh N."/>
            <person name="Rokhsar D.S."/>
        </authorList>
    </citation>
    <scope>NUCLEOTIDE SEQUENCE [LARGE SCALE GENOMIC DNA]</scope>
</reference>
<evidence type="ECO:0000256" key="5">
    <source>
        <dbReference type="ARBA" id="ARBA00022448"/>
    </source>
</evidence>
<reference evidence="16" key="2">
    <citation type="journal article" date="2008" name="Genome Biol.">
        <title>Improved genome assembly and evidence-based global gene model set for the chordate Ciona intestinalis: new insight into intron and operon populations.</title>
        <authorList>
            <person name="Satou Y."/>
            <person name="Mineta K."/>
            <person name="Ogasawara M."/>
            <person name="Sasakura Y."/>
            <person name="Shoguchi E."/>
            <person name="Ueno K."/>
            <person name="Yamada L."/>
            <person name="Matsumoto J."/>
            <person name="Wasserscheid J."/>
            <person name="Dewar K."/>
            <person name="Wiley G.B."/>
            <person name="Macmil S.L."/>
            <person name="Roe B.A."/>
            <person name="Zeller R.W."/>
            <person name="Hastings K.E."/>
            <person name="Lemaire P."/>
            <person name="Lindquist E."/>
            <person name="Endo T."/>
            <person name="Hotta K."/>
            <person name="Inaba K."/>
        </authorList>
    </citation>
    <scope>NUCLEOTIDE SEQUENCE [LARGE SCALE GENOMIC DNA]</scope>
    <source>
        <strain evidence="16">wild type</strain>
    </source>
</reference>
<accession>A0A1W2WBE7</accession>
<reference evidence="16" key="4">
    <citation type="submission" date="2025-09" db="UniProtKB">
        <authorList>
            <consortium name="Ensembl"/>
        </authorList>
    </citation>
    <scope>IDENTIFICATION</scope>
</reference>
<evidence type="ECO:0000313" key="17">
    <source>
        <dbReference type="Proteomes" id="UP000008144"/>
    </source>
</evidence>
<evidence type="ECO:0000256" key="12">
    <source>
        <dbReference type="ARBA" id="ARBA00045847"/>
    </source>
</evidence>
<dbReference type="GO" id="GO:0006121">
    <property type="term" value="P:mitochondrial electron transport, succinate to ubiquinone"/>
    <property type="evidence" value="ECO:0000318"/>
    <property type="project" value="GO_Central"/>
</dbReference>
<name>F6R2K7_CIOIN</name>
<evidence type="ECO:0000256" key="11">
    <source>
        <dbReference type="ARBA" id="ARBA00023136"/>
    </source>
</evidence>
<comment type="function">
    <text evidence="12">Membrane-anchoring subunit of succinate dehydrogenase (SDH) that is involved in complex II of the mitochondrial electron transport chain and is responsible for transferring electrons from succinate to ubiquinone (coenzyme Q). SDH also oxidizes malate to the non-canonical enol form of oxaloacetate, enol-oxaloacetate. Enol-oxaloacetate, which is a potent inhibitor of the succinate dehydrogenase activity, is further isomerized into keto-oxaloacetate.</text>
</comment>
<dbReference type="GeneID" id="100180725"/>
<gene>
    <name evidence="16" type="primary">LOC100180725</name>
</gene>
<dbReference type="GO" id="GO:0045273">
    <property type="term" value="C:respiratory chain complex II (succinate dehydrogenase)"/>
    <property type="evidence" value="ECO:0000318"/>
    <property type="project" value="GO_Central"/>
</dbReference>
<keyword evidence="17" id="KW-1185">Reference proteome</keyword>
<keyword evidence="7 15" id="KW-0999">Mitochondrion inner membrane</keyword>
<dbReference type="EMBL" id="EAAA01000471">
    <property type="status" value="NOT_ANNOTATED_CDS"/>
    <property type="molecule type" value="Genomic_DNA"/>
</dbReference>
<keyword evidence="14" id="KW-0408">Iron</keyword>
<dbReference type="OMA" id="AGCFICP"/>
<keyword evidence="10 15" id="KW-0496">Mitochondrion</keyword>
<comment type="pathway">
    <text evidence="2">Carbohydrate metabolism; tricarboxylic acid cycle.</text>
</comment>
<dbReference type="Ensembl" id="ENSCINT00000018372.3">
    <property type="protein sequence ID" value="ENSCINP00000018372.3"/>
    <property type="gene ID" value="ENSCING00000009053.3"/>
</dbReference>
<keyword evidence="15" id="KW-0349">Heme</keyword>
<evidence type="ECO:0000256" key="8">
    <source>
        <dbReference type="ARBA" id="ARBA00022946"/>
    </source>
</evidence>
<dbReference type="GO" id="GO:0048039">
    <property type="term" value="F:ubiquinone binding"/>
    <property type="evidence" value="ECO:0000318"/>
    <property type="project" value="GO_Central"/>
</dbReference>
<dbReference type="GO" id="GO:0005743">
    <property type="term" value="C:mitochondrial inner membrane"/>
    <property type="evidence" value="ECO:0007669"/>
    <property type="project" value="UniProtKB-SubCell"/>
</dbReference>
<evidence type="ECO:0000256" key="14">
    <source>
        <dbReference type="PIRSR" id="PIRSR607992-2"/>
    </source>
</evidence>
<dbReference type="SUPFAM" id="SSF81343">
    <property type="entry name" value="Fumarate reductase respiratory complex transmembrane subunits"/>
    <property type="match status" value="1"/>
</dbReference>
<dbReference type="PANTHER" id="PTHR13337:SF2">
    <property type="entry name" value="SUCCINATE DEHYDROGENASE [UBIQUINONE] CYTOCHROME B SMALL SUBUNIT, MITOCHONDRIAL"/>
    <property type="match status" value="1"/>
</dbReference>
<dbReference type="Proteomes" id="UP000008144">
    <property type="component" value="Chromosome 10"/>
</dbReference>
<feature type="binding site" evidence="13">
    <location>
        <position position="118"/>
    </location>
    <ligand>
        <name>a ubiquinone</name>
        <dbReference type="ChEBI" id="CHEBI:16389"/>
        <note>ligand shared with IP/SDHB</note>
    </ligand>
</feature>
<dbReference type="RefSeq" id="XP_002128308.3">
    <property type="nucleotide sequence ID" value="XM_002128272.5"/>
</dbReference>
<dbReference type="PANTHER" id="PTHR13337">
    <property type="entry name" value="SUCCINATE DEHYDROGENASE"/>
    <property type="match status" value="1"/>
</dbReference>
<feature type="binding site" description="axial binding residue" evidence="14">
    <location>
        <position position="106"/>
    </location>
    <ligand>
        <name>heme b</name>
        <dbReference type="ChEBI" id="CHEBI:60344"/>
        <note>ligand shared with SDHC</note>
    </ligand>
    <ligandPart>
        <name>Fe</name>
        <dbReference type="ChEBI" id="CHEBI:18248"/>
    </ligandPart>
</feature>
<evidence type="ECO:0000256" key="2">
    <source>
        <dbReference type="ARBA" id="ARBA00005163"/>
    </source>
</evidence>
<keyword evidence="6 15" id="KW-0812">Transmembrane</keyword>
<keyword evidence="11 15" id="KW-0472">Membrane</keyword>
<dbReference type="KEGG" id="cin:100180725"/>
<proteinExistence type="inferred from homology"/>
<organism evidence="16 17">
    <name type="scientific">Ciona intestinalis</name>
    <name type="common">Transparent sea squirt</name>
    <name type="synonym">Ascidia intestinalis</name>
    <dbReference type="NCBI Taxonomy" id="7719"/>
    <lineage>
        <taxon>Eukaryota</taxon>
        <taxon>Metazoa</taxon>
        <taxon>Chordata</taxon>
        <taxon>Tunicata</taxon>
        <taxon>Ascidiacea</taxon>
        <taxon>Phlebobranchia</taxon>
        <taxon>Cionidae</taxon>
        <taxon>Ciona</taxon>
    </lineage>
</organism>
<dbReference type="GO" id="GO:0046872">
    <property type="term" value="F:metal ion binding"/>
    <property type="evidence" value="ECO:0007669"/>
    <property type="project" value="UniProtKB-KW"/>
</dbReference>
<dbReference type="Gene3D" id="1.20.1300.10">
    <property type="entry name" value="Fumarate reductase/succinate dehydrogenase, transmembrane subunit"/>
    <property type="match status" value="1"/>
</dbReference>
<comment type="subunit">
    <text evidence="4">Component of complex II composed of four subunits: the flavoprotein (FP) SDHA, iron-sulfur protein (IP) SDHB, and a cytochrome b560 composed of SDHC and SDHD.</text>
</comment>
<keyword evidence="15" id="KW-0249">Electron transport</keyword>
<comment type="subcellular location">
    <subcellularLocation>
        <location evidence="1 15">Mitochondrion inner membrane</location>
        <topology evidence="1 15">Multi-pass membrane protein</topology>
    </subcellularLocation>
</comment>
<keyword evidence="15" id="KW-0816">Tricarboxylic acid cycle</keyword>
<dbReference type="InterPro" id="IPR007992">
    <property type="entry name" value="CybS"/>
</dbReference>
<keyword evidence="14 15" id="KW-0479">Metal-binding</keyword>
<dbReference type="HOGENOM" id="CLU_1610189_0_0_1"/>
<reference evidence="16" key="3">
    <citation type="submission" date="2025-08" db="UniProtKB">
        <authorList>
            <consortium name="Ensembl"/>
        </authorList>
    </citation>
    <scope>IDENTIFICATION</scope>
</reference>
<dbReference type="AlphaFoldDB" id="F6R2K7"/>
<evidence type="ECO:0000313" key="16">
    <source>
        <dbReference type="Ensembl" id="ENSCINP00000018372.3"/>
    </source>
</evidence>
<keyword evidence="9 15" id="KW-1133">Transmembrane helix</keyword>
<dbReference type="GO" id="GO:0020037">
    <property type="term" value="F:heme binding"/>
    <property type="evidence" value="ECO:0000318"/>
    <property type="project" value="GO_Central"/>
</dbReference>
<accession>F6R2K7</accession>
<evidence type="ECO:0000256" key="13">
    <source>
        <dbReference type="PIRSR" id="PIRSR607992-1"/>
    </source>
</evidence>
<evidence type="ECO:0000256" key="1">
    <source>
        <dbReference type="ARBA" id="ARBA00004448"/>
    </source>
</evidence>
<dbReference type="FunCoup" id="F6R2K7">
    <property type="interactions" value="296"/>
</dbReference>
<sequence>MNFAALRVVRCMKVQSIVAGHRVPHVLTSCIRQPIQTINTSSAHNEISSQESFELRHQVSSMKKNNTNWVMYRAGSVGLLAAVAGCFICPGNAIVDFATITLIVHHNYFGIKSVLADYMPLFFKDGFTNMVMIAWLIISIVTLGLLYAFNYNNIGFSKAVNNFFKL</sequence>
<comment type="caution">
    <text evidence="15">Lacks conserved residue(s) required for the propagation of feature annotation.</text>
</comment>
<evidence type="ECO:0000256" key="6">
    <source>
        <dbReference type="ARBA" id="ARBA00022692"/>
    </source>
</evidence>
<evidence type="ECO:0000256" key="4">
    <source>
        <dbReference type="ARBA" id="ARBA00011758"/>
    </source>
</evidence>
<keyword evidence="8 15" id="KW-0809">Transit peptide</keyword>
<evidence type="ECO:0000256" key="9">
    <source>
        <dbReference type="ARBA" id="ARBA00022989"/>
    </source>
</evidence>
<evidence type="ECO:0000256" key="3">
    <source>
        <dbReference type="ARBA" id="ARBA00007294"/>
    </source>
</evidence>
<dbReference type="STRING" id="7719.ENSCINP00000018372"/>
<evidence type="ECO:0000256" key="10">
    <source>
        <dbReference type="ARBA" id="ARBA00023128"/>
    </source>
</evidence>
<evidence type="ECO:0000256" key="7">
    <source>
        <dbReference type="ARBA" id="ARBA00022792"/>
    </source>
</evidence>
<comment type="similarity">
    <text evidence="3 15">Belongs to the CybS family.</text>
</comment>
<keyword evidence="5 15" id="KW-0813">Transport</keyword>
<dbReference type="InParanoid" id="F6R2K7"/>
<dbReference type="Pfam" id="PF05328">
    <property type="entry name" value="CybS"/>
    <property type="match status" value="1"/>
</dbReference>
<dbReference type="GO" id="GO:0006099">
    <property type="term" value="P:tricarboxylic acid cycle"/>
    <property type="evidence" value="ECO:0000318"/>
    <property type="project" value="GO_Central"/>
</dbReference>